<evidence type="ECO:0000259" key="8">
    <source>
        <dbReference type="SMART" id="SM00865"/>
    </source>
</evidence>
<dbReference type="GO" id="GO:0032153">
    <property type="term" value="C:cell division site"/>
    <property type="evidence" value="ECO:0007669"/>
    <property type="project" value="UniProtKB-UniRule"/>
</dbReference>
<feature type="binding site" evidence="4">
    <location>
        <position position="168"/>
    </location>
    <ligand>
        <name>GTP</name>
        <dbReference type="ChEBI" id="CHEBI:37565"/>
    </ligand>
</feature>
<comment type="subunit">
    <text evidence="4">Homodimer. Polymerizes to form a dynamic ring structure in a strictly GTP-dependent manner. Interacts directly with several other division proteins.</text>
</comment>
<dbReference type="GO" id="GO:0005737">
    <property type="term" value="C:cytoplasm"/>
    <property type="evidence" value="ECO:0007669"/>
    <property type="project" value="UniProtKB-SubCell"/>
</dbReference>
<dbReference type="FunFam" id="3.40.50.1440:FF:000001">
    <property type="entry name" value="Cell division protein FtsZ"/>
    <property type="match status" value="1"/>
</dbReference>
<dbReference type="PANTHER" id="PTHR30314:SF3">
    <property type="entry name" value="MITOCHONDRIAL DIVISION PROTEIN FSZA"/>
    <property type="match status" value="1"/>
</dbReference>
<proteinExistence type="inferred from homology"/>
<evidence type="ECO:0000259" key="7">
    <source>
        <dbReference type="SMART" id="SM00864"/>
    </source>
</evidence>
<dbReference type="NCBIfam" id="TIGR00065">
    <property type="entry name" value="ftsZ"/>
    <property type="match status" value="1"/>
</dbReference>
<dbReference type="GO" id="GO:0051258">
    <property type="term" value="P:protein polymerization"/>
    <property type="evidence" value="ECO:0007669"/>
    <property type="project" value="UniProtKB-UniRule"/>
</dbReference>
<feature type="compositionally biased region" description="Low complexity" evidence="6">
    <location>
        <begin position="429"/>
        <end position="438"/>
    </location>
</feature>
<organism evidence="9 10">
    <name type="scientific">Cloacibacillus porcorum</name>
    <dbReference type="NCBI Taxonomy" id="1197717"/>
    <lineage>
        <taxon>Bacteria</taxon>
        <taxon>Thermotogati</taxon>
        <taxon>Synergistota</taxon>
        <taxon>Synergistia</taxon>
        <taxon>Synergistales</taxon>
        <taxon>Synergistaceae</taxon>
        <taxon>Cloacibacillus</taxon>
    </lineage>
</organism>
<dbReference type="SMART" id="SM00865">
    <property type="entry name" value="Tubulin_C"/>
    <property type="match status" value="1"/>
</dbReference>
<dbReference type="OrthoDB" id="9813375at2"/>
<dbReference type="Gene3D" id="3.40.50.1440">
    <property type="entry name" value="Tubulin/FtsZ, GTPase domain"/>
    <property type="match status" value="1"/>
</dbReference>
<dbReference type="PRINTS" id="PR00423">
    <property type="entry name" value="CELLDVISFTSZ"/>
</dbReference>
<evidence type="ECO:0000256" key="1">
    <source>
        <dbReference type="ARBA" id="ARBA00009690"/>
    </source>
</evidence>
<feature type="binding site" evidence="4">
    <location>
        <begin position="50"/>
        <end position="54"/>
    </location>
    <ligand>
        <name>GTP</name>
        <dbReference type="ChEBI" id="CHEBI:37565"/>
    </ligand>
</feature>
<dbReference type="GO" id="GO:0043093">
    <property type="term" value="P:FtsZ-dependent cytokinesis"/>
    <property type="evidence" value="ECO:0007669"/>
    <property type="project" value="UniProtKB-UniRule"/>
</dbReference>
<dbReference type="KEGG" id="cpor:BED41_00100"/>
<dbReference type="AlphaFoldDB" id="A0A1B2I940"/>
<protein>
    <recommendedName>
        <fullName evidence="4 5">Cell division protein FtsZ</fullName>
    </recommendedName>
</protein>
<keyword evidence="4 9" id="KW-0132">Cell division</keyword>
<evidence type="ECO:0000256" key="3">
    <source>
        <dbReference type="ARBA" id="ARBA00023134"/>
    </source>
</evidence>
<feature type="binding site" evidence="4">
    <location>
        <position position="216"/>
    </location>
    <ligand>
        <name>GTP</name>
        <dbReference type="ChEBI" id="CHEBI:37565"/>
    </ligand>
</feature>
<dbReference type="GO" id="GO:0003924">
    <property type="term" value="F:GTPase activity"/>
    <property type="evidence" value="ECO:0007669"/>
    <property type="project" value="UniProtKB-UniRule"/>
</dbReference>
<dbReference type="InterPro" id="IPR045061">
    <property type="entry name" value="FtsZ/CetZ"/>
</dbReference>
<keyword evidence="4" id="KW-0717">Septation</keyword>
<comment type="similarity">
    <text evidence="1 4">Belongs to the FtsZ family.</text>
</comment>
<dbReference type="Pfam" id="PF12327">
    <property type="entry name" value="FtsZ_C"/>
    <property type="match status" value="1"/>
</dbReference>
<dbReference type="GeneID" id="83056253"/>
<gene>
    <name evidence="4" type="primary">ftsZ</name>
    <name evidence="9" type="ORF">BED41_00100</name>
</gene>
<dbReference type="EMBL" id="CP016757">
    <property type="protein sequence ID" value="ANZ46476.1"/>
    <property type="molecule type" value="Genomic_DNA"/>
</dbReference>
<comment type="function">
    <text evidence="4">Essential cell division protein that forms a contractile ring structure (Z ring) at the future cell division site. The regulation of the ring assembly controls the timing and the location of cell division. One of the functions of the FtsZ ring is to recruit other cell division proteins to the septum to produce a new cell wall between the dividing cells. Binds GTP and shows GTPase activity.</text>
</comment>
<dbReference type="SMART" id="SM00864">
    <property type="entry name" value="Tubulin"/>
    <property type="match status" value="1"/>
</dbReference>
<dbReference type="InterPro" id="IPR036525">
    <property type="entry name" value="Tubulin/FtsZ_GTPase_sf"/>
</dbReference>
<dbReference type="STRING" id="1197717.BED41_00100"/>
<evidence type="ECO:0000256" key="4">
    <source>
        <dbReference type="HAMAP-Rule" id="MF_00909"/>
    </source>
</evidence>
<dbReference type="Pfam" id="PF00091">
    <property type="entry name" value="Tubulin"/>
    <property type="match status" value="1"/>
</dbReference>
<name>A0A1B2I940_9BACT</name>
<dbReference type="SUPFAM" id="SSF55307">
    <property type="entry name" value="Tubulin C-terminal domain-like"/>
    <property type="match status" value="1"/>
</dbReference>
<accession>A0A1B2I940</accession>
<feature type="binding site" evidence="4">
    <location>
        <begin position="137"/>
        <end position="139"/>
    </location>
    <ligand>
        <name>GTP</name>
        <dbReference type="ChEBI" id="CHEBI:37565"/>
    </ligand>
</feature>
<evidence type="ECO:0000256" key="5">
    <source>
        <dbReference type="NCBIfam" id="TIGR00065"/>
    </source>
</evidence>
<keyword evidence="4" id="KW-0131">Cell cycle</keyword>
<evidence type="ECO:0000313" key="9">
    <source>
        <dbReference type="EMBL" id="ANZ46476.1"/>
    </source>
</evidence>
<feature type="domain" description="Tubulin/FtsZ 2-layer sandwich" evidence="8">
    <location>
        <begin position="236"/>
        <end position="353"/>
    </location>
</feature>
<dbReference type="PANTHER" id="PTHR30314">
    <property type="entry name" value="CELL DIVISION PROTEIN FTSZ-RELATED"/>
    <property type="match status" value="1"/>
</dbReference>
<dbReference type="SUPFAM" id="SSF52490">
    <property type="entry name" value="Tubulin nucleotide-binding domain-like"/>
    <property type="match status" value="1"/>
</dbReference>
<dbReference type="Proteomes" id="UP000093044">
    <property type="component" value="Chromosome"/>
</dbReference>
<dbReference type="RefSeq" id="WP_066748673.1">
    <property type="nucleotide sequence ID" value="NZ_CALCLR010000027.1"/>
</dbReference>
<dbReference type="CDD" id="cd02201">
    <property type="entry name" value="FtsZ_type1"/>
    <property type="match status" value="1"/>
</dbReference>
<feature type="region of interest" description="Disordered" evidence="6">
    <location>
        <begin position="415"/>
        <end position="457"/>
    </location>
</feature>
<dbReference type="InterPro" id="IPR024757">
    <property type="entry name" value="FtsZ_C"/>
</dbReference>
<sequence length="457" mass="49444">MPAENLYDREERELIVPGSGDRSETEMLNESAPKSQTIFKKAIKVIAVGGGGGNALNHIISRGIEGVDMLAVNTDIRSLEMSLCDSKIILGEQVTKGLGAGAVPEVGERAALESINDIRAYLKGTDMVYLAAGMGGGTGTGAIPIIARAAKEMGILTVAVVTKPFSFEGKRRRRYAEEGIEKLFPEVDALIVVPNDRLLDISHKTTSLMEAFPLADEILRQAVQGVTDLVTRPGLVNVDFADLKTVMRGAGRSVMGIGTANGEDCVIKAVKNALESPLMECSMHGAKGVLMNITYKGELPLYEISRAAEIVEEVISDDANFIWGCVADPLIENDVEITVVAAGFDESQGSVMPAVKNEKPETSFGTAKAETVAVSREEANTAVQSEEVVEVPPAPRYERRRPLEREAHIPAWLLEEEPEETKAADNKKPTTYTKPSTYEVYENPTFVRRGNSLKKPQ</sequence>
<keyword evidence="3 4" id="KW-0342">GTP-binding</keyword>
<dbReference type="HAMAP" id="MF_00909">
    <property type="entry name" value="FtsZ"/>
    <property type="match status" value="1"/>
</dbReference>
<reference evidence="9" key="1">
    <citation type="submission" date="2016-08" db="EMBL/GenBank/DDBJ databases">
        <title>Complete genome of Cloacibacillus porcorum.</title>
        <authorList>
            <person name="Looft T."/>
            <person name="Bayles D.O."/>
            <person name="Alt D.P."/>
        </authorList>
    </citation>
    <scope>NUCLEOTIDE SEQUENCE [LARGE SCALE GENOMIC DNA]</scope>
    <source>
        <strain evidence="9">CL-84</strain>
    </source>
</reference>
<keyword evidence="10" id="KW-1185">Reference proteome</keyword>
<dbReference type="InterPro" id="IPR018316">
    <property type="entry name" value="Tubulin/FtsZ_2-layer-sand-dom"/>
</dbReference>
<dbReference type="InterPro" id="IPR008280">
    <property type="entry name" value="Tub_FtsZ_C"/>
</dbReference>
<evidence type="ECO:0000313" key="10">
    <source>
        <dbReference type="Proteomes" id="UP000093044"/>
    </source>
</evidence>
<dbReference type="InterPro" id="IPR000158">
    <property type="entry name" value="Cell_div_FtsZ"/>
</dbReference>
<feature type="binding site" evidence="4">
    <location>
        <position position="172"/>
    </location>
    <ligand>
        <name>GTP</name>
        <dbReference type="ChEBI" id="CHEBI:37565"/>
    </ligand>
</feature>
<dbReference type="InterPro" id="IPR003008">
    <property type="entry name" value="Tubulin_FtsZ_GTPase"/>
</dbReference>
<comment type="subcellular location">
    <subcellularLocation>
        <location evidence="4">Cytoplasm</location>
    </subcellularLocation>
    <text evidence="4">Assembles at midcell at the inner surface of the cytoplasmic membrane.</text>
</comment>
<feature type="domain" description="Tubulin/FtsZ GTPase" evidence="7">
    <location>
        <begin position="42"/>
        <end position="234"/>
    </location>
</feature>
<evidence type="ECO:0000256" key="6">
    <source>
        <dbReference type="SAM" id="MobiDB-lite"/>
    </source>
</evidence>
<dbReference type="GO" id="GO:0005525">
    <property type="term" value="F:GTP binding"/>
    <property type="evidence" value="ECO:0007669"/>
    <property type="project" value="UniProtKB-UniRule"/>
</dbReference>
<evidence type="ECO:0000256" key="2">
    <source>
        <dbReference type="ARBA" id="ARBA00022741"/>
    </source>
</evidence>
<dbReference type="GO" id="GO:0000917">
    <property type="term" value="P:division septum assembly"/>
    <property type="evidence" value="ECO:0007669"/>
    <property type="project" value="UniProtKB-KW"/>
</dbReference>
<keyword evidence="2 4" id="KW-0547">Nucleotide-binding</keyword>
<keyword evidence="4" id="KW-0963">Cytoplasm</keyword>